<dbReference type="PANTHER" id="PTHR10744:SF1">
    <property type="entry name" value="SMALL RIBOSOMAL SUBUNIT PROTEIN US17M"/>
    <property type="match status" value="1"/>
</dbReference>
<sequence>MDTEKTIKGKVLSGTVVSNKMKDTVVVLVERYGKHPKYSKFIKRGKKFKAHDVGNTKAIGDKVKIIESRPISKDKHFIVV</sequence>
<comment type="subunit">
    <text evidence="6">Part of the 30S ribosomal subunit.</text>
</comment>
<dbReference type="GO" id="GO:0006412">
    <property type="term" value="P:translation"/>
    <property type="evidence" value="ECO:0007669"/>
    <property type="project" value="UniProtKB-UniRule"/>
</dbReference>
<dbReference type="SUPFAM" id="SSF50249">
    <property type="entry name" value="Nucleic acid-binding proteins"/>
    <property type="match status" value="1"/>
</dbReference>
<keyword evidence="5 6" id="KW-0687">Ribonucleoprotein</keyword>
<evidence type="ECO:0000256" key="7">
    <source>
        <dbReference type="RuleBase" id="RU003872"/>
    </source>
</evidence>
<dbReference type="Proteomes" id="UP000230758">
    <property type="component" value="Unassembled WGS sequence"/>
</dbReference>
<accession>A0A2M7WRZ9</accession>
<dbReference type="AlphaFoldDB" id="A0A2M7WRZ9"/>
<dbReference type="PROSITE" id="PS00056">
    <property type="entry name" value="RIBOSOMAL_S17"/>
    <property type="match status" value="1"/>
</dbReference>
<dbReference type="EMBL" id="PFXF01000022">
    <property type="protein sequence ID" value="PJA32779.1"/>
    <property type="molecule type" value="Genomic_DNA"/>
</dbReference>
<evidence type="ECO:0000313" key="8">
    <source>
        <dbReference type="EMBL" id="PJA32779.1"/>
    </source>
</evidence>
<evidence type="ECO:0000256" key="5">
    <source>
        <dbReference type="ARBA" id="ARBA00023274"/>
    </source>
</evidence>
<name>A0A2M7WRZ9_9BACT</name>
<dbReference type="InterPro" id="IPR000266">
    <property type="entry name" value="Ribosomal_uS17"/>
</dbReference>
<evidence type="ECO:0000256" key="3">
    <source>
        <dbReference type="ARBA" id="ARBA00022884"/>
    </source>
</evidence>
<dbReference type="InterPro" id="IPR019979">
    <property type="entry name" value="Ribosomal_uS17_CS"/>
</dbReference>
<keyword evidence="2 6" id="KW-0699">rRNA-binding</keyword>
<dbReference type="PANTHER" id="PTHR10744">
    <property type="entry name" value="40S RIBOSOMAL PROTEIN S11 FAMILY MEMBER"/>
    <property type="match status" value="1"/>
</dbReference>
<dbReference type="NCBIfam" id="NF004123">
    <property type="entry name" value="PRK05610.1"/>
    <property type="match status" value="1"/>
</dbReference>
<comment type="similarity">
    <text evidence="1 6 7">Belongs to the universal ribosomal protein uS17 family.</text>
</comment>
<dbReference type="GO" id="GO:0003735">
    <property type="term" value="F:structural constituent of ribosome"/>
    <property type="evidence" value="ECO:0007669"/>
    <property type="project" value="UniProtKB-UniRule"/>
</dbReference>
<dbReference type="CDD" id="cd00364">
    <property type="entry name" value="Ribosomal_uS17"/>
    <property type="match status" value="1"/>
</dbReference>
<evidence type="ECO:0000256" key="6">
    <source>
        <dbReference type="HAMAP-Rule" id="MF_01345"/>
    </source>
</evidence>
<keyword evidence="3 6" id="KW-0694">RNA-binding</keyword>
<dbReference type="Pfam" id="PF00366">
    <property type="entry name" value="Ribosomal_S17"/>
    <property type="match status" value="1"/>
</dbReference>
<reference evidence="9" key="1">
    <citation type="submission" date="2017-09" db="EMBL/GenBank/DDBJ databases">
        <title>Depth-based differentiation of microbial function through sediment-hosted aquifers and enrichment of novel symbionts in the deep terrestrial subsurface.</title>
        <authorList>
            <person name="Probst A.J."/>
            <person name="Ladd B."/>
            <person name="Jarett J.K."/>
            <person name="Geller-Mcgrath D.E."/>
            <person name="Sieber C.M.K."/>
            <person name="Emerson J.B."/>
            <person name="Anantharaman K."/>
            <person name="Thomas B.C."/>
            <person name="Malmstrom R."/>
            <person name="Stieglmeier M."/>
            <person name="Klingl A."/>
            <person name="Woyke T."/>
            <person name="Ryan C.M."/>
            <person name="Banfield J.F."/>
        </authorList>
    </citation>
    <scope>NUCLEOTIDE SEQUENCE [LARGE SCALE GENOMIC DNA]</scope>
</reference>
<proteinExistence type="inferred from homology"/>
<dbReference type="NCBIfam" id="TIGR03635">
    <property type="entry name" value="uS17_bact"/>
    <property type="match status" value="1"/>
</dbReference>
<dbReference type="Gene3D" id="2.40.50.140">
    <property type="entry name" value="Nucleic acid-binding proteins"/>
    <property type="match status" value="1"/>
</dbReference>
<keyword evidence="4 6" id="KW-0689">Ribosomal protein</keyword>
<evidence type="ECO:0000313" key="9">
    <source>
        <dbReference type="Proteomes" id="UP000230758"/>
    </source>
</evidence>
<dbReference type="PRINTS" id="PR00973">
    <property type="entry name" value="RIBOSOMALS17"/>
</dbReference>
<dbReference type="InterPro" id="IPR019984">
    <property type="entry name" value="Ribosomal_uS17_bact/chlr"/>
</dbReference>
<evidence type="ECO:0000256" key="4">
    <source>
        <dbReference type="ARBA" id="ARBA00022980"/>
    </source>
</evidence>
<gene>
    <name evidence="6" type="primary">rpsQ</name>
    <name evidence="8" type="ORF">CO185_01650</name>
</gene>
<evidence type="ECO:0000256" key="2">
    <source>
        <dbReference type="ARBA" id="ARBA00022730"/>
    </source>
</evidence>
<dbReference type="GO" id="GO:0022627">
    <property type="term" value="C:cytosolic small ribosomal subunit"/>
    <property type="evidence" value="ECO:0007669"/>
    <property type="project" value="UniProtKB-UniRule"/>
</dbReference>
<protein>
    <recommendedName>
        <fullName evidence="6">Small ribosomal subunit protein uS17</fullName>
    </recommendedName>
</protein>
<organism evidence="8 9">
    <name type="scientific">Candidatus Zambryskibacteria bacterium CG_4_9_14_3_um_filter_42_15</name>
    <dbReference type="NCBI Taxonomy" id="1975112"/>
    <lineage>
        <taxon>Bacteria</taxon>
        <taxon>Candidatus Zambryskiibacteriota</taxon>
    </lineage>
</organism>
<dbReference type="HAMAP" id="MF_01345_B">
    <property type="entry name" value="Ribosomal_uS17_B"/>
    <property type="match status" value="1"/>
</dbReference>
<evidence type="ECO:0000256" key="1">
    <source>
        <dbReference type="ARBA" id="ARBA00010254"/>
    </source>
</evidence>
<comment type="function">
    <text evidence="6">One of the primary rRNA binding proteins, it binds specifically to the 5'-end of 16S ribosomal RNA.</text>
</comment>
<dbReference type="GO" id="GO:0019843">
    <property type="term" value="F:rRNA binding"/>
    <property type="evidence" value="ECO:0007669"/>
    <property type="project" value="UniProtKB-UniRule"/>
</dbReference>
<comment type="caution">
    <text evidence="8">The sequence shown here is derived from an EMBL/GenBank/DDBJ whole genome shotgun (WGS) entry which is preliminary data.</text>
</comment>
<dbReference type="InterPro" id="IPR012340">
    <property type="entry name" value="NA-bd_OB-fold"/>
</dbReference>